<dbReference type="GO" id="GO:0043856">
    <property type="term" value="F:anti-sigma factor antagonist activity"/>
    <property type="evidence" value="ECO:0007669"/>
    <property type="project" value="TreeGrafter"/>
</dbReference>
<dbReference type="EMBL" id="ATBP01000339">
    <property type="protein sequence ID" value="ETR70974.1"/>
    <property type="molecule type" value="Genomic_DNA"/>
</dbReference>
<dbReference type="AlphaFoldDB" id="A0A1V1P868"/>
<comment type="caution">
    <text evidence="2">The sequence shown here is derived from an EMBL/GenBank/DDBJ whole genome shotgun (WGS) entry which is preliminary data.</text>
</comment>
<dbReference type="Pfam" id="PF01740">
    <property type="entry name" value="STAS"/>
    <property type="match status" value="1"/>
</dbReference>
<dbReference type="Gene3D" id="3.30.750.24">
    <property type="entry name" value="STAS domain"/>
    <property type="match status" value="1"/>
</dbReference>
<protein>
    <submittedName>
        <fullName evidence="2">Anti-sigma-factor antagonist</fullName>
    </submittedName>
</protein>
<evidence type="ECO:0000313" key="3">
    <source>
        <dbReference type="Proteomes" id="UP000189670"/>
    </source>
</evidence>
<dbReference type="CDD" id="cd07043">
    <property type="entry name" value="STAS_anti-anti-sigma_factors"/>
    <property type="match status" value="1"/>
</dbReference>
<gene>
    <name evidence="2" type="ORF">OMM_08423</name>
</gene>
<dbReference type="InterPro" id="IPR002645">
    <property type="entry name" value="STAS_dom"/>
</dbReference>
<feature type="domain" description="STAS" evidence="1">
    <location>
        <begin position="1"/>
        <end position="95"/>
    </location>
</feature>
<dbReference type="InterPro" id="IPR036513">
    <property type="entry name" value="STAS_dom_sf"/>
</dbReference>
<reference evidence="3" key="1">
    <citation type="submission" date="2012-11" db="EMBL/GenBank/DDBJ databases">
        <authorList>
            <person name="Lucero-Rivera Y.E."/>
            <person name="Tovar-Ramirez D."/>
        </authorList>
    </citation>
    <scope>NUCLEOTIDE SEQUENCE [LARGE SCALE GENOMIC DNA]</scope>
    <source>
        <strain evidence="3">Araruama</strain>
    </source>
</reference>
<evidence type="ECO:0000313" key="2">
    <source>
        <dbReference type="EMBL" id="ETR70974.1"/>
    </source>
</evidence>
<evidence type="ECO:0000259" key="1">
    <source>
        <dbReference type="PROSITE" id="PS50801"/>
    </source>
</evidence>
<dbReference type="Proteomes" id="UP000189670">
    <property type="component" value="Unassembled WGS sequence"/>
</dbReference>
<dbReference type="PANTHER" id="PTHR33495">
    <property type="entry name" value="ANTI-SIGMA FACTOR ANTAGONIST TM_1081-RELATED-RELATED"/>
    <property type="match status" value="1"/>
</dbReference>
<proteinExistence type="predicted"/>
<organism evidence="2 3">
    <name type="scientific">Candidatus Magnetoglobus multicellularis str. Araruama</name>
    <dbReference type="NCBI Taxonomy" id="890399"/>
    <lineage>
        <taxon>Bacteria</taxon>
        <taxon>Pseudomonadati</taxon>
        <taxon>Thermodesulfobacteriota</taxon>
        <taxon>Desulfobacteria</taxon>
        <taxon>Desulfobacterales</taxon>
        <taxon>Desulfobacteraceae</taxon>
        <taxon>Candidatus Magnetoglobus</taxon>
    </lineage>
</organism>
<sequence length="95" mass="10497">MSKKVISPGQDIVASMVPEFKKNLQTLIAEEGITELEIDLTDVEMVDSVGLGAFIATHNTLSQKNGKLTVINASDDIYSLFKTMRLDQHFEIQQG</sequence>
<name>A0A1V1P868_9BACT</name>
<accession>A0A1V1P868</accession>
<dbReference type="PROSITE" id="PS50801">
    <property type="entry name" value="STAS"/>
    <property type="match status" value="1"/>
</dbReference>
<dbReference type="SUPFAM" id="SSF52091">
    <property type="entry name" value="SpoIIaa-like"/>
    <property type="match status" value="1"/>
</dbReference>